<dbReference type="InterPro" id="IPR006448">
    <property type="entry name" value="Phage_term_ssu_P27"/>
</dbReference>
<proteinExistence type="predicted"/>
<sequence>MAKASVPVELQRKHLTKEEKERRLETEKRLRGNNDKLKPPTYMTKEAKKIFKFLVKEAEEAQTFGNVDRFVLEQFSNTYANYKELGQLFNEELDFQKRTKIGRLMKQFSDALPRLYNELGLTPSTRAKFVALNLQKQEEENDPLLQLLKKREGRLKSKCCKG</sequence>
<evidence type="ECO:0000313" key="2">
    <source>
        <dbReference type="EMBL" id="RDY26797.1"/>
    </source>
</evidence>
<evidence type="ECO:0000256" key="1">
    <source>
        <dbReference type="SAM" id="MobiDB-lite"/>
    </source>
</evidence>
<comment type="caution">
    <text evidence="2">The sequence shown here is derived from an EMBL/GenBank/DDBJ whole genome shotgun (WGS) entry which is preliminary data.</text>
</comment>
<dbReference type="OrthoDB" id="3035360at2"/>
<feature type="region of interest" description="Disordered" evidence="1">
    <location>
        <begin position="1"/>
        <end position="41"/>
    </location>
</feature>
<organism evidence="2 3">
    <name type="scientific">Romboutsia weinsteinii</name>
    <dbReference type="NCBI Taxonomy" id="2020949"/>
    <lineage>
        <taxon>Bacteria</taxon>
        <taxon>Bacillati</taxon>
        <taxon>Bacillota</taxon>
        <taxon>Clostridia</taxon>
        <taxon>Peptostreptococcales</taxon>
        <taxon>Peptostreptococcaceae</taxon>
        <taxon>Romboutsia</taxon>
    </lineage>
</organism>
<reference evidence="2 3" key="1">
    <citation type="journal article" date="2017" name="Genome Announc.">
        <title>Draft Genome Sequence of Romboutsia weinsteinii sp. nov. Strain CCRI-19649(T) Isolated from Surface Water.</title>
        <authorList>
            <person name="Maheux A.F."/>
            <person name="Boudreau D.K."/>
            <person name="Berube E."/>
            <person name="Boissinot M."/>
            <person name="Cantin P."/>
            <person name="Raymond F."/>
            <person name="Corbeil J."/>
            <person name="Omar R.F."/>
            <person name="Bergeron M.G."/>
        </authorList>
    </citation>
    <scope>NUCLEOTIDE SEQUENCE [LARGE SCALE GENOMIC DNA]</scope>
    <source>
        <strain evidence="2 3">CCRI-19649</strain>
    </source>
</reference>
<dbReference type="RefSeq" id="WP_094367016.1">
    <property type="nucleotide sequence ID" value="NZ_NOJY02000020.1"/>
</dbReference>
<dbReference type="Pfam" id="PF05119">
    <property type="entry name" value="Terminase_4"/>
    <property type="match status" value="1"/>
</dbReference>
<dbReference type="AlphaFoldDB" id="A0A371J2A0"/>
<dbReference type="EMBL" id="NOJY02000020">
    <property type="protein sequence ID" value="RDY26797.1"/>
    <property type="molecule type" value="Genomic_DNA"/>
</dbReference>
<feature type="compositionally biased region" description="Basic and acidic residues" evidence="1">
    <location>
        <begin position="10"/>
        <end position="38"/>
    </location>
</feature>
<keyword evidence="3" id="KW-1185">Reference proteome</keyword>
<dbReference type="Proteomes" id="UP000215694">
    <property type="component" value="Unassembled WGS sequence"/>
</dbReference>
<name>A0A371J2A0_9FIRM</name>
<protein>
    <submittedName>
        <fullName evidence="2">Phage terminase small subunit P27 family</fullName>
    </submittedName>
</protein>
<accession>A0A371J2A0</accession>
<evidence type="ECO:0000313" key="3">
    <source>
        <dbReference type="Proteomes" id="UP000215694"/>
    </source>
</evidence>
<gene>
    <name evidence="2" type="ORF">CHL78_012055</name>
</gene>